<sequence>MVRESKSPHSSPTFCVQKPNRKWRLVEAYNKLNSATVPAQTPITRKGVLLNNMAGCTLYSAPDLVDGSYQTLMRENGIPLTAVSTPSGMLWQWQVMPQGLSEHPSQFQSFGHPTV</sequence>
<dbReference type="PANTHER" id="PTHR24559:SF444">
    <property type="entry name" value="REVERSE TRANSCRIPTASE DOMAIN-CONTAINING PROTEIN"/>
    <property type="match status" value="1"/>
</dbReference>
<dbReference type="AlphaFoldDB" id="A0A9W6U899"/>
<dbReference type="SUPFAM" id="SSF56672">
    <property type="entry name" value="DNA/RNA polymerases"/>
    <property type="match status" value="1"/>
</dbReference>
<dbReference type="PANTHER" id="PTHR24559">
    <property type="entry name" value="TRANSPOSON TY3-I GAG-POL POLYPROTEIN"/>
    <property type="match status" value="1"/>
</dbReference>
<dbReference type="InterPro" id="IPR053134">
    <property type="entry name" value="RNA-dir_DNA_polymerase"/>
</dbReference>
<gene>
    <name evidence="1" type="ORF">Pfra01_000530400</name>
</gene>
<dbReference type="Gene3D" id="3.10.10.10">
    <property type="entry name" value="HIV Type 1 Reverse Transcriptase, subunit A, domain 1"/>
    <property type="match status" value="1"/>
</dbReference>
<dbReference type="InterPro" id="IPR043502">
    <property type="entry name" value="DNA/RNA_pol_sf"/>
</dbReference>
<keyword evidence="2" id="KW-1185">Reference proteome</keyword>
<protein>
    <submittedName>
        <fullName evidence="1">Unnamed protein product</fullName>
    </submittedName>
</protein>
<dbReference type="Gene3D" id="3.30.70.270">
    <property type="match status" value="1"/>
</dbReference>
<organism evidence="1 2">
    <name type="scientific">Phytophthora fragariaefolia</name>
    <dbReference type="NCBI Taxonomy" id="1490495"/>
    <lineage>
        <taxon>Eukaryota</taxon>
        <taxon>Sar</taxon>
        <taxon>Stramenopiles</taxon>
        <taxon>Oomycota</taxon>
        <taxon>Peronosporomycetes</taxon>
        <taxon>Peronosporales</taxon>
        <taxon>Peronosporaceae</taxon>
        <taxon>Phytophthora</taxon>
    </lineage>
</organism>
<evidence type="ECO:0000313" key="2">
    <source>
        <dbReference type="Proteomes" id="UP001165121"/>
    </source>
</evidence>
<comment type="caution">
    <text evidence="1">The sequence shown here is derived from an EMBL/GenBank/DDBJ whole genome shotgun (WGS) entry which is preliminary data.</text>
</comment>
<dbReference type="Proteomes" id="UP001165121">
    <property type="component" value="Unassembled WGS sequence"/>
</dbReference>
<dbReference type="CDD" id="cd01647">
    <property type="entry name" value="RT_LTR"/>
    <property type="match status" value="1"/>
</dbReference>
<evidence type="ECO:0000313" key="1">
    <source>
        <dbReference type="EMBL" id="GMF27121.1"/>
    </source>
</evidence>
<proteinExistence type="predicted"/>
<reference evidence="1" key="1">
    <citation type="submission" date="2023-04" db="EMBL/GenBank/DDBJ databases">
        <title>Phytophthora fragariaefolia NBRC 109709.</title>
        <authorList>
            <person name="Ichikawa N."/>
            <person name="Sato H."/>
            <person name="Tonouchi N."/>
        </authorList>
    </citation>
    <scope>NUCLEOTIDE SEQUENCE</scope>
    <source>
        <strain evidence="1">NBRC 109709</strain>
    </source>
</reference>
<dbReference type="InterPro" id="IPR043128">
    <property type="entry name" value="Rev_trsase/Diguanyl_cyclase"/>
</dbReference>
<dbReference type="EMBL" id="BSXT01000427">
    <property type="protein sequence ID" value="GMF27121.1"/>
    <property type="molecule type" value="Genomic_DNA"/>
</dbReference>
<accession>A0A9W6U899</accession>
<dbReference type="OrthoDB" id="115234at2759"/>
<name>A0A9W6U899_9STRA</name>